<feature type="transmembrane region" description="Helical" evidence="1">
    <location>
        <begin position="17"/>
        <end position="39"/>
    </location>
</feature>
<protein>
    <recommendedName>
        <fullName evidence="4">Tetratricopeptide repeat protein</fullName>
    </recommendedName>
</protein>
<dbReference type="OrthoDB" id="193290at2759"/>
<comment type="caution">
    <text evidence="2">The sequence shown here is derived from an EMBL/GenBank/DDBJ whole genome shotgun (WGS) entry which is preliminary data.</text>
</comment>
<dbReference type="EMBL" id="JAFCMP010000515">
    <property type="protein sequence ID" value="KAG5178387.1"/>
    <property type="molecule type" value="Genomic_DNA"/>
</dbReference>
<keyword evidence="1" id="KW-0472">Membrane</keyword>
<keyword evidence="3" id="KW-1185">Reference proteome</keyword>
<evidence type="ECO:0008006" key="4">
    <source>
        <dbReference type="Google" id="ProtNLM"/>
    </source>
</evidence>
<name>A0A835YQW7_9STRA</name>
<evidence type="ECO:0000313" key="3">
    <source>
        <dbReference type="Proteomes" id="UP000664859"/>
    </source>
</evidence>
<keyword evidence="1" id="KW-0812">Transmembrane</keyword>
<gene>
    <name evidence="2" type="ORF">JKP88DRAFT_248063</name>
</gene>
<dbReference type="SUPFAM" id="SSF48452">
    <property type="entry name" value="TPR-like"/>
    <property type="match status" value="1"/>
</dbReference>
<dbReference type="Gene3D" id="1.25.40.10">
    <property type="entry name" value="Tetratricopeptide repeat domain"/>
    <property type="match status" value="1"/>
</dbReference>
<dbReference type="InterPro" id="IPR011990">
    <property type="entry name" value="TPR-like_helical_dom_sf"/>
</dbReference>
<evidence type="ECO:0000256" key="1">
    <source>
        <dbReference type="SAM" id="Phobius"/>
    </source>
</evidence>
<sequence length="213" mass="24133">MAPSAQKATVGHGLWRLWIPLGFLLLTSARLTTALRMYISHDHWGRAAHTAVYQARVFQGERWPNSETTRGPPSEQLGGYQLRVERLHLSARKAIKHKHADWASRMYTYVLTAWTSELDSQDTARTYLLMALNEQRLGQYDAARLVFMRGVAHCHSPKLLLSWALFESKHGRMDAALALAQHSVELDRSLAPVLRWKMFADASAAKARGRSQT</sequence>
<dbReference type="Proteomes" id="UP000664859">
    <property type="component" value="Unassembled WGS sequence"/>
</dbReference>
<proteinExistence type="predicted"/>
<organism evidence="2 3">
    <name type="scientific">Tribonema minus</name>
    <dbReference type="NCBI Taxonomy" id="303371"/>
    <lineage>
        <taxon>Eukaryota</taxon>
        <taxon>Sar</taxon>
        <taxon>Stramenopiles</taxon>
        <taxon>Ochrophyta</taxon>
        <taxon>PX clade</taxon>
        <taxon>Xanthophyceae</taxon>
        <taxon>Tribonematales</taxon>
        <taxon>Tribonemataceae</taxon>
        <taxon>Tribonema</taxon>
    </lineage>
</organism>
<evidence type="ECO:0000313" key="2">
    <source>
        <dbReference type="EMBL" id="KAG5178387.1"/>
    </source>
</evidence>
<accession>A0A835YQW7</accession>
<dbReference type="AlphaFoldDB" id="A0A835YQW7"/>
<reference evidence="2" key="1">
    <citation type="submission" date="2021-02" db="EMBL/GenBank/DDBJ databases">
        <title>First Annotated Genome of the Yellow-green Alga Tribonema minus.</title>
        <authorList>
            <person name="Mahan K.M."/>
        </authorList>
    </citation>
    <scope>NUCLEOTIDE SEQUENCE</scope>
    <source>
        <strain evidence="2">UTEX B ZZ1240</strain>
    </source>
</reference>
<keyword evidence="1" id="KW-1133">Transmembrane helix</keyword>